<dbReference type="GO" id="GO:0030248">
    <property type="term" value="F:cellulose binding"/>
    <property type="evidence" value="ECO:0007669"/>
    <property type="project" value="UniProtKB-UniRule"/>
</dbReference>
<dbReference type="InterPro" id="IPR036047">
    <property type="entry name" value="F-box-like_dom_sf"/>
</dbReference>
<organism evidence="14 15">
    <name type="scientific">Leucocoprinus birnbaumii</name>
    <dbReference type="NCBI Taxonomy" id="56174"/>
    <lineage>
        <taxon>Eukaryota</taxon>
        <taxon>Fungi</taxon>
        <taxon>Dikarya</taxon>
        <taxon>Basidiomycota</taxon>
        <taxon>Agaricomycotina</taxon>
        <taxon>Agaricomycetes</taxon>
        <taxon>Agaricomycetidae</taxon>
        <taxon>Agaricales</taxon>
        <taxon>Agaricineae</taxon>
        <taxon>Agaricaceae</taxon>
        <taxon>Leucocoprinus</taxon>
    </lineage>
</organism>
<keyword evidence="7 10" id="KW-1015">Disulfide bond</keyword>
<evidence type="ECO:0000256" key="12">
    <source>
        <dbReference type="SAM" id="SignalP"/>
    </source>
</evidence>
<protein>
    <recommendedName>
        <fullName evidence="10">AA9 family lytic polysaccharide monooxygenase</fullName>
        <ecNumber evidence="10">1.14.99.56</ecNumber>
    </recommendedName>
    <alternativeName>
        <fullName evidence="10">Endo-beta-1,4-glucanase</fullName>
    </alternativeName>
    <alternativeName>
        <fullName evidence="10">Glycosyl hydrolase 61 family protein</fullName>
    </alternativeName>
</protein>
<comment type="domain">
    <text evidence="10">Has a modular structure: an endo-beta-1,4-glucanase catalytic module at the N-terminus, a linker rich in serines and threonines, and a C-terminal carbohydrate-binding module (CBM).</text>
</comment>
<dbReference type="Proteomes" id="UP001213000">
    <property type="component" value="Unassembled WGS sequence"/>
</dbReference>
<dbReference type="Gene3D" id="2.70.50.70">
    <property type="match status" value="2"/>
</dbReference>
<evidence type="ECO:0000256" key="7">
    <source>
        <dbReference type="ARBA" id="ARBA00023157"/>
    </source>
</evidence>
<dbReference type="CDD" id="cd21175">
    <property type="entry name" value="LPMO_AA9"/>
    <property type="match status" value="2"/>
</dbReference>
<dbReference type="Gene3D" id="1.20.1280.50">
    <property type="match status" value="1"/>
</dbReference>
<dbReference type="InterPro" id="IPR049892">
    <property type="entry name" value="AA9"/>
</dbReference>
<dbReference type="SMART" id="SM00236">
    <property type="entry name" value="fCBD"/>
    <property type="match status" value="2"/>
</dbReference>
<keyword evidence="1" id="KW-0479">Metal-binding</keyword>
<dbReference type="InterPro" id="IPR005103">
    <property type="entry name" value="AA9_LPMO"/>
</dbReference>
<dbReference type="SUPFAM" id="SSF57180">
    <property type="entry name" value="Cellulose-binding domain"/>
    <property type="match status" value="2"/>
</dbReference>
<dbReference type="PROSITE" id="PS00562">
    <property type="entry name" value="CBM1_1"/>
    <property type="match status" value="1"/>
</dbReference>
<dbReference type="GO" id="GO:0005576">
    <property type="term" value="C:extracellular region"/>
    <property type="evidence" value="ECO:0007669"/>
    <property type="project" value="UniProtKB-SubCell"/>
</dbReference>
<keyword evidence="5" id="KW-0186">Copper</keyword>
<evidence type="ECO:0000256" key="9">
    <source>
        <dbReference type="ARBA" id="ARBA00023326"/>
    </source>
</evidence>
<feature type="compositionally biased region" description="Low complexity" evidence="11">
    <location>
        <begin position="249"/>
        <end position="285"/>
    </location>
</feature>
<comment type="caution">
    <text evidence="14">The sequence shown here is derived from an EMBL/GenBank/DDBJ whole genome shotgun (WGS) entry which is preliminary data.</text>
</comment>
<dbReference type="Pfam" id="PF00734">
    <property type="entry name" value="CBM_1"/>
    <property type="match status" value="2"/>
</dbReference>
<evidence type="ECO:0000259" key="13">
    <source>
        <dbReference type="PROSITE" id="PS51164"/>
    </source>
</evidence>
<feature type="chain" id="PRO_5042294028" description="AA9 family lytic polysaccharide monooxygenase" evidence="12">
    <location>
        <begin position="20"/>
        <end position="983"/>
    </location>
</feature>
<dbReference type="GO" id="GO:0046872">
    <property type="term" value="F:metal ion binding"/>
    <property type="evidence" value="ECO:0007669"/>
    <property type="project" value="UniProtKB-KW"/>
</dbReference>
<feature type="region of interest" description="Disordered" evidence="11">
    <location>
        <begin position="244"/>
        <end position="285"/>
    </location>
</feature>
<dbReference type="InterPro" id="IPR000254">
    <property type="entry name" value="CBD"/>
</dbReference>
<evidence type="ECO:0000256" key="4">
    <source>
        <dbReference type="ARBA" id="ARBA00023002"/>
    </source>
</evidence>
<keyword evidence="2 12" id="KW-0732">Signal</keyword>
<dbReference type="SUPFAM" id="SSF81383">
    <property type="entry name" value="F-box domain"/>
    <property type="match status" value="1"/>
</dbReference>
<gene>
    <name evidence="14" type="ORF">NP233_g10003</name>
</gene>
<accession>A0AAD5VJ51</accession>
<evidence type="ECO:0000256" key="11">
    <source>
        <dbReference type="SAM" id="MobiDB-lite"/>
    </source>
</evidence>
<reference evidence="14" key="1">
    <citation type="submission" date="2022-07" db="EMBL/GenBank/DDBJ databases">
        <title>Genome Sequence of Leucocoprinus birnbaumii.</title>
        <authorList>
            <person name="Buettner E."/>
        </authorList>
    </citation>
    <scope>NUCLEOTIDE SEQUENCE</scope>
    <source>
        <strain evidence="14">VT141</strain>
    </source>
</reference>
<evidence type="ECO:0000256" key="6">
    <source>
        <dbReference type="ARBA" id="ARBA00023033"/>
    </source>
</evidence>
<evidence type="ECO:0000313" key="15">
    <source>
        <dbReference type="Proteomes" id="UP001213000"/>
    </source>
</evidence>
<name>A0AAD5VJ51_9AGAR</name>
<evidence type="ECO:0000256" key="10">
    <source>
        <dbReference type="RuleBase" id="RU368122"/>
    </source>
</evidence>
<dbReference type="PANTHER" id="PTHR33353:SF18">
    <property type="entry name" value="ENDOGLUCANASE II"/>
    <property type="match status" value="1"/>
</dbReference>
<dbReference type="Pfam" id="PF03443">
    <property type="entry name" value="AA9"/>
    <property type="match status" value="2"/>
</dbReference>
<dbReference type="GO" id="GO:0008810">
    <property type="term" value="F:cellulase activity"/>
    <property type="evidence" value="ECO:0007669"/>
    <property type="project" value="UniProtKB-UniRule"/>
</dbReference>
<feature type="domain" description="CBM1" evidence="13">
    <location>
        <begin position="947"/>
        <end position="983"/>
    </location>
</feature>
<evidence type="ECO:0000256" key="3">
    <source>
        <dbReference type="ARBA" id="ARBA00023001"/>
    </source>
</evidence>
<evidence type="ECO:0000256" key="1">
    <source>
        <dbReference type="ARBA" id="ARBA00022723"/>
    </source>
</evidence>
<keyword evidence="4" id="KW-0560">Oxidoreductase</keyword>
<keyword evidence="6" id="KW-0503">Monooxygenase</keyword>
<dbReference type="PROSITE" id="PS51164">
    <property type="entry name" value="CBM1_2"/>
    <property type="match status" value="2"/>
</dbReference>
<keyword evidence="10" id="KW-0964">Secreted</keyword>
<keyword evidence="9 10" id="KW-0624">Polysaccharide degradation</keyword>
<comment type="subcellular location">
    <subcellularLocation>
        <location evidence="10">Secreted</location>
    </subcellularLocation>
</comment>
<feature type="region of interest" description="Disordered" evidence="11">
    <location>
        <begin position="920"/>
        <end position="943"/>
    </location>
</feature>
<keyword evidence="15" id="KW-1185">Reference proteome</keyword>
<dbReference type="GO" id="GO:0030245">
    <property type="term" value="P:cellulose catabolic process"/>
    <property type="evidence" value="ECO:0007669"/>
    <property type="project" value="UniProtKB-UniRule"/>
</dbReference>
<dbReference type="AlphaFoldDB" id="A0AAD5VJ51"/>
<dbReference type="InterPro" id="IPR035971">
    <property type="entry name" value="CBD_sf"/>
</dbReference>
<feature type="domain" description="CBM1" evidence="13">
    <location>
        <begin position="287"/>
        <end position="325"/>
    </location>
</feature>
<dbReference type="GO" id="GO:0004497">
    <property type="term" value="F:monooxygenase activity"/>
    <property type="evidence" value="ECO:0007669"/>
    <property type="project" value="UniProtKB-KW"/>
</dbReference>
<dbReference type="EMBL" id="JANIEX010000959">
    <property type="protein sequence ID" value="KAJ3561747.1"/>
    <property type="molecule type" value="Genomic_DNA"/>
</dbReference>
<comment type="function">
    <text evidence="10">Lytic polysaccharide monooxygenase (LMPO) that depolymerizes crystalline and amorphous polysaccharides via the oxidation of scissile alpha- or beta-(1-4)-glycosidic bonds, yielding C1 and/or C4 oxidation products. Catalysis by LPMOs requires the reduction of the active-site copper from Cu(II) to Cu(I) by a reducing agent and H(2)O(2) or O(2) as a cosubstrate.</text>
</comment>
<dbReference type="PANTHER" id="PTHR33353">
    <property type="entry name" value="PUTATIVE (AFU_ORTHOLOGUE AFUA_1G12560)-RELATED"/>
    <property type="match status" value="1"/>
</dbReference>
<evidence type="ECO:0000256" key="8">
    <source>
        <dbReference type="ARBA" id="ARBA00023277"/>
    </source>
</evidence>
<dbReference type="EC" id="1.14.99.56" evidence="10"/>
<proteinExistence type="predicted"/>
<evidence type="ECO:0000256" key="5">
    <source>
        <dbReference type="ARBA" id="ARBA00023008"/>
    </source>
</evidence>
<keyword evidence="3 10" id="KW-0136">Cellulose degradation</keyword>
<keyword evidence="8 10" id="KW-0119">Carbohydrate metabolism</keyword>
<comment type="catalytic activity">
    <reaction evidence="10">
        <text>[(1-&gt;4)-beta-D-glucosyl]n+m + reduced acceptor + O2 = 4-dehydro-beta-D-glucosyl-[(1-&gt;4)-beta-D-glucosyl]n-1 + [(1-&gt;4)-beta-D-glucosyl]m + acceptor + H2O.</text>
        <dbReference type="EC" id="1.14.99.56"/>
    </reaction>
</comment>
<evidence type="ECO:0000313" key="14">
    <source>
        <dbReference type="EMBL" id="KAJ3561747.1"/>
    </source>
</evidence>
<evidence type="ECO:0000256" key="2">
    <source>
        <dbReference type="ARBA" id="ARBA00022729"/>
    </source>
</evidence>
<feature type="signal peptide" evidence="12">
    <location>
        <begin position="1"/>
        <end position="19"/>
    </location>
</feature>
<feature type="compositionally biased region" description="Low complexity" evidence="11">
    <location>
        <begin position="924"/>
        <end position="943"/>
    </location>
</feature>
<sequence length="983" mass="105501">MKYSSVLPSLALLAGTAAAHSIFQEVYVNGVDQGHTVGIRVPDYDGPIMDVTSNDLICNGGINPYHQPISQAVITVPAGAEVTAEWHHTLSGADPTDPADPIDASHHGPVMAYLAQVPNALQTDVTGLKWFKIWEDGYSGGAWGVDRLISNKGKVSFSIPSCIPAGQYLLRVELIALHAASSYPGAQFYMECAQLQITGGGGTSPATVSFPGAYHGSDPGITINIYQTIKNYTIPGPPVFSCSGGSSGGSTTTVAPPKTTTTTTTTHSTTTTSSSYSSTTTTAPSSGTVSQYGQCGGIGWTGATACVSPYTCQALNAYVRLSSSLEITLLNANGSIGNAVLPRLLLFSFELCGPNDNQNLWTCYIYAFGDTIRPISDSSCQTVDFPGLRQVGRAEVRLELMDKDGYQISSQLRRYDQGLNPRLPIHPVLMVTSRGRLVNMELHDDILLEVLGYLPGLDVLRCRRVRMEACRPGQELKNEQVCKRFCRVSKERFLWIKIYRRSTDPLPTLDLTSCSSVDIERIIIRAATIGRKWLDTPPKIPKPITLLGPTLGSKFVGLQGPYLIYLWLSRHPDPESFVWYHIGDSTNENPVLLHPVHRYEFTRPLDTSFPHSSGVHKAISTVCVTSIDAVKNFSTEVKAFQVSLWPGPINSAFPGLKLFEEILFCCKWPRTEEQLVVFIHLSTGKELRALLQCELYVNGVSQGHMQGIRVPDYDGPITDVNSNDIICNGGINPYHQPVSQKIITVPAGAQVTAEWHHTLNGADPSDAADPIDASHHGPVLAYLAKVPNALQTSVTGLQWFKIYHDGLSGGTWGVDRLIQNKGKMSFTIPSCIPAGQYLLRVELIALHSAGSYPGAQFYMECAQLQITGGGSTNPATVSFPGAYHGSDPGITINIYQSLSGYTIPGPSVFSCNGSGGGGGGGGATTTVAPPATTTTTRAPTTTAPTSGTVAQYGQCGGTGWTGGTVCVSPFTCQKLNDYYSQCL</sequence>